<comment type="caution">
    <text evidence="1">The sequence shown here is derived from an EMBL/GenBank/DDBJ whole genome shotgun (WGS) entry which is preliminary data.</text>
</comment>
<evidence type="ECO:0008006" key="3">
    <source>
        <dbReference type="Google" id="ProtNLM"/>
    </source>
</evidence>
<keyword evidence="2" id="KW-1185">Reference proteome</keyword>
<protein>
    <recommendedName>
        <fullName evidence="3">Prolactin receptor</fullName>
    </recommendedName>
</protein>
<dbReference type="AlphaFoldDB" id="A0AAW0IT75"/>
<dbReference type="EMBL" id="JBBHLL010000095">
    <property type="protein sequence ID" value="KAK7817423.1"/>
    <property type="molecule type" value="Genomic_DNA"/>
</dbReference>
<evidence type="ECO:0000313" key="1">
    <source>
        <dbReference type="EMBL" id="KAK7817423.1"/>
    </source>
</evidence>
<organism evidence="1 2">
    <name type="scientific">Myodes glareolus</name>
    <name type="common">Bank vole</name>
    <name type="synonym">Clethrionomys glareolus</name>
    <dbReference type="NCBI Taxonomy" id="447135"/>
    <lineage>
        <taxon>Eukaryota</taxon>
        <taxon>Metazoa</taxon>
        <taxon>Chordata</taxon>
        <taxon>Craniata</taxon>
        <taxon>Vertebrata</taxon>
        <taxon>Euteleostomi</taxon>
        <taxon>Mammalia</taxon>
        <taxon>Eutheria</taxon>
        <taxon>Euarchontoglires</taxon>
        <taxon>Glires</taxon>
        <taxon>Rodentia</taxon>
        <taxon>Myomorpha</taxon>
        <taxon>Muroidea</taxon>
        <taxon>Cricetidae</taxon>
        <taxon>Arvicolinae</taxon>
        <taxon>Myodes</taxon>
    </lineage>
</organism>
<evidence type="ECO:0000313" key="2">
    <source>
        <dbReference type="Proteomes" id="UP001488838"/>
    </source>
</evidence>
<reference evidence="1 2" key="1">
    <citation type="journal article" date="2023" name="bioRxiv">
        <title>Conserved and derived expression patterns and positive selection on dental genes reveal complex evolutionary context of ever-growing rodent molars.</title>
        <authorList>
            <person name="Calamari Z.T."/>
            <person name="Song A."/>
            <person name="Cohen E."/>
            <person name="Akter M."/>
            <person name="Roy R.D."/>
            <person name="Hallikas O."/>
            <person name="Christensen M.M."/>
            <person name="Li P."/>
            <person name="Marangoni P."/>
            <person name="Jernvall J."/>
            <person name="Klein O.D."/>
        </authorList>
    </citation>
    <scope>NUCLEOTIDE SEQUENCE [LARGE SCALE GENOMIC DNA]</scope>
    <source>
        <strain evidence="1">V071</strain>
    </source>
</reference>
<sequence length="175" mass="19263">MSIIQTPKVLSQPKIKIQLQLPCGWGSQGECKIPGSTTAHGGPALSITKQVKQNMRWVECIGPKEQRELLKPYGCDLLQHWNTQINIPPILETNHKLIERPMSPPVTMHNVPRAASTGQSVQGISLGSEAAQPHRAHGISVLDSIHEDSGGHDKRTLLPLDTWKSPALMQDARRL</sequence>
<proteinExistence type="predicted"/>
<dbReference type="Proteomes" id="UP001488838">
    <property type="component" value="Unassembled WGS sequence"/>
</dbReference>
<gene>
    <name evidence="1" type="ORF">U0070_024897</name>
</gene>
<name>A0AAW0IT75_MYOGA</name>
<accession>A0AAW0IT75</accession>